<evidence type="ECO:0000256" key="1">
    <source>
        <dbReference type="SAM" id="MobiDB-lite"/>
    </source>
</evidence>
<dbReference type="EMBL" id="SMAD01000008">
    <property type="protein sequence ID" value="TCS86297.1"/>
    <property type="molecule type" value="Genomic_DNA"/>
</dbReference>
<gene>
    <name evidence="2" type="ORF">EDD80_10889</name>
</gene>
<organism evidence="2 3">
    <name type="scientific">Anseongella ginsenosidimutans</name>
    <dbReference type="NCBI Taxonomy" id="496056"/>
    <lineage>
        <taxon>Bacteria</taxon>
        <taxon>Pseudomonadati</taxon>
        <taxon>Bacteroidota</taxon>
        <taxon>Sphingobacteriia</taxon>
        <taxon>Sphingobacteriales</taxon>
        <taxon>Sphingobacteriaceae</taxon>
        <taxon>Anseongella</taxon>
    </lineage>
</organism>
<evidence type="ECO:0000313" key="2">
    <source>
        <dbReference type="EMBL" id="TCS86297.1"/>
    </source>
</evidence>
<dbReference type="AlphaFoldDB" id="A0A4R3KQ72"/>
<name>A0A4R3KQ72_9SPHI</name>
<reference evidence="2 3" key="1">
    <citation type="submission" date="2019-03" db="EMBL/GenBank/DDBJ databases">
        <title>Genomic Encyclopedia of Type Strains, Phase IV (KMG-IV): sequencing the most valuable type-strain genomes for metagenomic binning, comparative biology and taxonomic classification.</title>
        <authorList>
            <person name="Goeker M."/>
        </authorList>
    </citation>
    <scope>NUCLEOTIDE SEQUENCE [LARGE SCALE GENOMIC DNA]</scope>
    <source>
        <strain evidence="2 3">DSM 21100</strain>
    </source>
</reference>
<sequence length="240" mass="26922">MKYQNKIKQIKTKNKSSWRFSGIFRNILQQYARGEISIRSHICPETDRIVHFRTAQLLRVATGLLYTTTLMIASCSANPKEDDPASGNRLSATPPGDSADLENLLTLSNAERVLGEPGYLKDHSLTVEEDISVYKAAYAAGKDRRAGKRGILYVMVEDYSKVSSAEEVYADIKRANENHSGVKILADLGDEAYFHTDGKNFYFIIARKAGKILRLKINRITSNTSLEEFNRIAREIVASL</sequence>
<evidence type="ECO:0000313" key="3">
    <source>
        <dbReference type="Proteomes" id="UP000295807"/>
    </source>
</evidence>
<keyword evidence="3" id="KW-1185">Reference proteome</keyword>
<feature type="region of interest" description="Disordered" evidence="1">
    <location>
        <begin position="78"/>
        <end position="98"/>
    </location>
</feature>
<proteinExistence type="predicted"/>
<accession>A0A4R3KQ72</accession>
<protein>
    <submittedName>
        <fullName evidence="2">Uncharacterized protein</fullName>
    </submittedName>
</protein>
<comment type="caution">
    <text evidence="2">The sequence shown here is derived from an EMBL/GenBank/DDBJ whole genome shotgun (WGS) entry which is preliminary data.</text>
</comment>
<dbReference type="Proteomes" id="UP000295807">
    <property type="component" value="Unassembled WGS sequence"/>
</dbReference>